<organism evidence="1 2">
    <name type="scientific">Paralvinella palmiformis</name>
    <dbReference type="NCBI Taxonomy" id="53620"/>
    <lineage>
        <taxon>Eukaryota</taxon>
        <taxon>Metazoa</taxon>
        <taxon>Spiralia</taxon>
        <taxon>Lophotrochozoa</taxon>
        <taxon>Annelida</taxon>
        <taxon>Polychaeta</taxon>
        <taxon>Sedentaria</taxon>
        <taxon>Canalipalpata</taxon>
        <taxon>Terebellida</taxon>
        <taxon>Terebelliformia</taxon>
        <taxon>Alvinellidae</taxon>
        <taxon>Paralvinella</taxon>
    </lineage>
</organism>
<gene>
    <name evidence="1" type="ORF">LSH36_89g06000</name>
</gene>
<sequence>MTVSLTTQRIATRLQVQQHFQLISGGSNGNVLSPGLYYCLLEEHIV</sequence>
<dbReference type="Proteomes" id="UP001208570">
    <property type="component" value="Unassembled WGS sequence"/>
</dbReference>
<evidence type="ECO:0000313" key="1">
    <source>
        <dbReference type="EMBL" id="KAK2162946.1"/>
    </source>
</evidence>
<protein>
    <submittedName>
        <fullName evidence="1">Uncharacterized protein</fullName>
    </submittedName>
</protein>
<dbReference type="AlphaFoldDB" id="A0AAD9K148"/>
<accession>A0AAD9K148</accession>
<name>A0AAD9K148_9ANNE</name>
<keyword evidence="2" id="KW-1185">Reference proteome</keyword>
<evidence type="ECO:0000313" key="2">
    <source>
        <dbReference type="Proteomes" id="UP001208570"/>
    </source>
</evidence>
<reference evidence="1" key="1">
    <citation type="journal article" date="2023" name="Mol. Biol. Evol.">
        <title>Third-Generation Sequencing Reveals the Adaptive Role of the Epigenome in Three Deep-Sea Polychaetes.</title>
        <authorList>
            <person name="Perez M."/>
            <person name="Aroh O."/>
            <person name="Sun Y."/>
            <person name="Lan Y."/>
            <person name="Juniper S.K."/>
            <person name="Young C.R."/>
            <person name="Angers B."/>
            <person name="Qian P.Y."/>
        </authorList>
    </citation>
    <scope>NUCLEOTIDE SEQUENCE</scope>
    <source>
        <strain evidence="1">P08H-3</strain>
    </source>
</reference>
<proteinExistence type="predicted"/>
<dbReference type="EMBL" id="JAODUP010000089">
    <property type="protein sequence ID" value="KAK2162946.1"/>
    <property type="molecule type" value="Genomic_DNA"/>
</dbReference>
<comment type="caution">
    <text evidence="1">The sequence shown here is derived from an EMBL/GenBank/DDBJ whole genome shotgun (WGS) entry which is preliminary data.</text>
</comment>